<feature type="region of interest" description="Disordered" evidence="1">
    <location>
        <begin position="17"/>
        <end position="44"/>
    </location>
</feature>
<name>A0ABS1JXR0_9MICC</name>
<reference evidence="3 4" key="1">
    <citation type="submission" date="2021-01" db="EMBL/GenBank/DDBJ databases">
        <title>Genome public.</title>
        <authorList>
            <person name="Liu C."/>
            <person name="Sun Q."/>
        </authorList>
    </citation>
    <scope>NUCLEOTIDE SEQUENCE [LARGE SCALE GENOMIC DNA]</scope>
    <source>
        <strain evidence="3 4">JC656</strain>
    </source>
</reference>
<evidence type="ECO:0000256" key="1">
    <source>
        <dbReference type="SAM" id="MobiDB-lite"/>
    </source>
</evidence>
<dbReference type="RefSeq" id="WP_189694943.1">
    <property type="nucleotide sequence ID" value="NZ_BNCM01000015.1"/>
</dbReference>
<comment type="caution">
    <text evidence="3">The sequence shown here is derived from an EMBL/GenBank/DDBJ whole genome shotgun (WGS) entry which is preliminary data.</text>
</comment>
<feature type="signal peptide" evidence="2">
    <location>
        <begin position="1"/>
        <end position="18"/>
    </location>
</feature>
<dbReference type="Proteomes" id="UP000639051">
    <property type="component" value="Unassembled WGS sequence"/>
</dbReference>
<evidence type="ECO:0000313" key="3">
    <source>
        <dbReference type="EMBL" id="MBL0704175.1"/>
    </source>
</evidence>
<organism evidence="3 4">
    <name type="scientific">Sinomonas cellulolyticus</name>
    <dbReference type="NCBI Taxonomy" id="2801916"/>
    <lineage>
        <taxon>Bacteria</taxon>
        <taxon>Bacillati</taxon>
        <taxon>Actinomycetota</taxon>
        <taxon>Actinomycetes</taxon>
        <taxon>Micrococcales</taxon>
        <taxon>Micrococcaceae</taxon>
        <taxon>Sinomonas</taxon>
    </lineage>
</organism>
<sequence>MALLAAGALAACSAAAPADEAQPERTTSGAAPPSSAATGSRAPTATAPAALKIHRFTTHTLSFRYPAEWSVGAEVVPMGVQGVQRETATVRDPSGRVVLSVFVNWSPQDVGTAVTRAVLDAEAIPGLGSAAVSPGYYAFYAETAEGSGAVSYAMTITPGRPVDGPGQSRGGPSDAVVRIGDQYAVAADVSPEIMQFPHPVDARTWLASEEAQKLKTILLSLTVF</sequence>
<accession>A0ABS1JXR0</accession>
<feature type="chain" id="PRO_5046737679" description="Lipoprotein" evidence="2">
    <location>
        <begin position="19"/>
        <end position="224"/>
    </location>
</feature>
<evidence type="ECO:0000313" key="4">
    <source>
        <dbReference type="Proteomes" id="UP000639051"/>
    </source>
</evidence>
<proteinExistence type="predicted"/>
<keyword evidence="2" id="KW-0732">Signal</keyword>
<gene>
    <name evidence="3" type="ORF">JJE72_01480</name>
</gene>
<evidence type="ECO:0000256" key="2">
    <source>
        <dbReference type="SAM" id="SignalP"/>
    </source>
</evidence>
<protein>
    <recommendedName>
        <fullName evidence="5">Lipoprotein</fullName>
    </recommendedName>
</protein>
<evidence type="ECO:0008006" key="5">
    <source>
        <dbReference type="Google" id="ProtNLM"/>
    </source>
</evidence>
<keyword evidence="4" id="KW-1185">Reference proteome</keyword>
<dbReference type="EMBL" id="JAERRC010000006">
    <property type="protein sequence ID" value="MBL0704175.1"/>
    <property type="molecule type" value="Genomic_DNA"/>
</dbReference>